<organism evidence="9 10">
    <name type="scientific">Maribellus luteus</name>
    <dbReference type="NCBI Taxonomy" id="2305463"/>
    <lineage>
        <taxon>Bacteria</taxon>
        <taxon>Pseudomonadati</taxon>
        <taxon>Bacteroidota</taxon>
        <taxon>Bacteroidia</taxon>
        <taxon>Marinilabiliales</taxon>
        <taxon>Prolixibacteraceae</taxon>
        <taxon>Maribellus</taxon>
    </lineage>
</organism>
<keyword evidence="5 6" id="KW-0472">Membrane</keyword>
<evidence type="ECO:0000256" key="3">
    <source>
        <dbReference type="ARBA" id="ARBA00022692"/>
    </source>
</evidence>
<keyword evidence="4 6" id="KW-1133">Transmembrane helix</keyword>
<feature type="transmembrane region" description="Helical" evidence="6">
    <location>
        <begin position="286"/>
        <end position="310"/>
    </location>
</feature>
<accession>A0A399T2Q4</accession>
<feature type="transmembrane region" description="Helical" evidence="6">
    <location>
        <begin position="342"/>
        <end position="363"/>
    </location>
</feature>
<dbReference type="GO" id="GO:0022857">
    <property type="term" value="F:transmembrane transporter activity"/>
    <property type="evidence" value="ECO:0007669"/>
    <property type="project" value="TreeGrafter"/>
</dbReference>
<dbReference type="InterPro" id="IPR003838">
    <property type="entry name" value="ABC3_permease_C"/>
</dbReference>
<dbReference type="Proteomes" id="UP000265926">
    <property type="component" value="Unassembled WGS sequence"/>
</dbReference>
<dbReference type="Pfam" id="PF02687">
    <property type="entry name" value="FtsX"/>
    <property type="match status" value="1"/>
</dbReference>
<dbReference type="PANTHER" id="PTHR30572:SF18">
    <property type="entry name" value="ABC-TYPE MACROLIDE FAMILY EXPORT SYSTEM PERMEASE COMPONENT 2"/>
    <property type="match status" value="1"/>
</dbReference>
<dbReference type="InterPro" id="IPR025857">
    <property type="entry name" value="MacB_PCD"/>
</dbReference>
<evidence type="ECO:0000256" key="1">
    <source>
        <dbReference type="ARBA" id="ARBA00004651"/>
    </source>
</evidence>
<proteinExistence type="predicted"/>
<dbReference type="Pfam" id="PF12704">
    <property type="entry name" value="MacB_PCD"/>
    <property type="match status" value="1"/>
</dbReference>
<evidence type="ECO:0000256" key="5">
    <source>
        <dbReference type="ARBA" id="ARBA00023136"/>
    </source>
</evidence>
<keyword evidence="10" id="KW-1185">Reference proteome</keyword>
<feature type="transmembrane region" description="Helical" evidence="6">
    <location>
        <begin position="375"/>
        <end position="396"/>
    </location>
</feature>
<dbReference type="GO" id="GO:0005886">
    <property type="term" value="C:plasma membrane"/>
    <property type="evidence" value="ECO:0007669"/>
    <property type="project" value="UniProtKB-SubCell"/>
</dbReference>
<keyword evidence="3 6" id="KW-0812">Transmembrane</keyword>
<feature type="transmembrane region" description="Helical" evidence="6">
    <location>
        <begin position="21"/>
        <end position="41"/>
    </location>
</feature>
<keyword evidence="2" id="KW-1003">Cell membrane</keyword>
<sequence>MFRNYIFTIIRNFEKSTSISLIKIGGLAVALSIVFLIYIYISFENSFDNYHEKGKRIFRVAYHMDSPRYGKFDNARTGNSLTAMLEESFAEIENTTRIAWMGNVSILHCNERIKEPKFLFADPEILQMFSFAMLAGNPDVALHESNSVVISSRIAQKYFGNENPLGKFLDDNHQLMVSGIIDIPDNSHFRFDILASYDAINTFFPHFDENNTGLFDENIYSYIMLREEAAPSNTEQKLKQFSEKNIPLGPYTSVELFLEPLQTIHFESTSQATIGEPNLSKFTKPVIVLFSILGVLIVMIACFNFINIAIAQMSERFKEIGVRKIIGAKRNQLFAQFVLENWLYSLTAVFLSILIVQIFLPYITTLLGRQMQIDFFRYIVAASFVLLLVTSSQELIQPTL</sequence>
<evidence type="ECO:0000256" key="4">
    <source>
        <dbReference type="ARBA" id="ARBA00022989"/>
    </source>
</evidence>
<dbReference type="RefSeq" id="WP_119437964.1">
    <property type="nucleotide sequence ID" value="NZ_QWGR01000005.1"/>
</dbReference>
<dbReference type="AlphaFoldDB" id="A0A399T2Q4"/>
<feature type="domain" description="MacB-like periplasmic core" evidence="8">
    <location>
        <begin position="21"/>
        <end position="240"/>
    </location>
</feature>
<feature type="domain" description="ABC3 transporter permease C-terminal" evidence="7">
    <location>
        <begin position="292"/>
        <end position="389"/>
    </location>
</feature>
<comment type="subcellular location">
    <subcellularLocation>
        <location evidence="1">Cell membrane</location>
        <topology evidence="1">Multi-pass membrane protein</topology>
    </subcellularLocation>
</comment>
<evidence type="ECO:0000259" key="7">
    <source>
        <dbReference type="Pfam" id="PF02687"/>
    </source>
</evidence>
<evidence type="ECO:0000313" key="9">
    <source>
        <dbReference type="EMBL" id="RIJ48233.1"/>
    </source>
</evidence>
<reference evidence="9 10" key="1">
    <citation type="submission" date="2018-08" db="EMBL/GenBank/DDBJ databases">
        <title>Pallidiluteibacterium maritimus gen. nov., sp. nov., isolated from coastal sediment.</title>
        <authorList>
            <person name="Zhou L.Y."/>
        </authorList>
    </citation>
    <scope>NUCLEOTIDE SEQUENCE [LARGE SCALE GENOMIC DNA]</scope>
    <source>
        <strain evidence="9 10">XSD2</strain>
    </source>
</reference>
<evidence type="ECO:0000256" key="2">
    <source>
        <dbReference type="ARBA" id="ARBA00022475"/>
    </source>
</evidence>
<dbReference type="EMBL" id="QWGR01000005">
    <property type="protein sequence ID" value="RIJ48233.1"/>
    <property type="molecule type" value="Genomic_DNA"/>
</dbReference>
<evidence type="ECO:0000313" key="10">
    <source>
        <dbReference type="Proteomes" id="UP000265926"/>
    </source>
</evidence>
<dbReference type="InterPro" id="IPR050250">
    <property type="entry name" value="Macrolide_Exporter_MacB"/>
</dbReference>
<dbReference type="OrthoDB" id="9770036at2"/>
<dbReference type="PANTHER" id="PTHR30572">
    <property type="entry name" value="MEMBRANE COMPONENT OF TRANSPORTER-RELATED"/>
    <property type="match status" value="1"/>
</dbReference>
<comment type="caution">
    <text evidence="9">The sequence shown here is derived from an EMBL/GenBank/DDBJ whole genome shotgun (WGS) entry which is preliminary data.</text>
</comment>
<name>A0A399T2Q4_9BACT</name>
<gene>
    <name evidence="9" type="ORF">D1614_10900</name>
</gene>
<evidence type="ECO:0000256" key="6">
    <source>
        <dbReference type="SAM" id="Phobius"/>
    </source>
</evidence>
<protein>
    <submittedName>
        <fullName evidence="9">ABC transporter permease</fullName>
    </submittedName>
</protein>
<evidence type="ECO:0000259" key="8">
    <source>
        <dbReference type="Pfam" id="PF12704"/>
    </source>
</evidence>